<geneLocation type="plasmid" evidence="1 2">
    <name>lp28-4</name>
</geneLocation>
<name>A0ACD5GL61_9SPIR</name>
<organism evidence="1 2">
    <name type="scientific">Borreliella carolinensis</name>
    <dbReference type="NCBI Taxonomy" id="478174"/>
    <lineage>
        <taxon>Bacteria</taxon>
        <taxon>Pseudomonadati</taxon>
        <taxon>Spirochaetota</taxon>
        <taxon>Spirochaetia</taxon>
        <taxon>Spirochaetales</taxon>
        <taxon>Borreliaceae</taxon>
        <taxon>Borreliella</taxon>
    </lineage>
</organism>
<keyword evidence="1" id="KW-0449">Lipoprotein</keyword>
<dbReference type="Proteomes" id="UP001304851">
    <property type="component" value="Plasmid lp28-4"/>
</dbReference>
<protein>
    <submittedName>
        <fullName evidence="1">P52 family lipoprotein</fullName>
    </submittedName>
</protein>
<proteinExistence type="predicted"/>
<gene>
    <name evidence="1" type="ORF">QIA18_04890</name>
</gene>
<dbReference type="EMBL" id="CP179465">
    <property type="protein sequence ID" value="XPC85448.1"/>
    <property type="molecule type" value="Genomic_DNA"/>
</dbReference>
<keyword evidence="2" id="KW-1185">Reference proteome</keyword>
<evidence type="ECO:0000313" key="2">
    <source>
        <dbReference type="Proteomes" id="UP001304851"/>
    </source>
</evidence>
<reference evidence="1" key="1">
    <citation type="submission" date="2024-11" db="EMBL/GenBank/DDBJ databases">
        <title>Sequencing of Borrelia variable plasmids from multiple Borrelia sensu lato isolates.</title>
        <authorList>
            <person name="Mongodin E.F."/>
            <person name="Rudenko N."/>
            <person name="Fraser C.M."/>
            <person name="Schutzer S."/>
            <person name="Luft B."/>
            <person name="Morgan R."/>
            <person name="Casjens S."/>
            <person name="Qiu W."/>
        </authorList>
    </citation>
    <scope>NUCLEOTIDE SEQUENCE</scope>
    <source>
        <strain evidence="1">SCGT-18</strain>
    </source>
</reference>
<accession>A0ACD5GL61</accession>
<sequence length="33" mass="3938">MYSYIRELYSPDIKYSDEHSHEYNVVVSSPTID</sequence>
<evidence type="ECO:0000313" key="1">
    <source>
        <dbReference type="EMBL" id="XPC85448.1"/>
    </source>
</evidence>
<keyword evidence="1" id="KW-0614">Plasmid</keyword>